<gene>
    <name evidence="2" type="ORF">PQ455_13600</name>
</gene>
<dbReference type="Proteomes" id="UP001220395">
    <property type="component" value="Chromosome"/>
</dbReference>
<protein>
    <recommendedName>
        <fullName evidence="4">Transposase family protein</fullName>
    </recommendedName>
</protein>
<reference evidence="2 3" key="1">
    <citation type="submission" date="2023-02" db="EMBL/GenBank/DDBJ databases">
        <title>Genome sequence of Sphingomonas naphthae.</title>
        <authorList>
            <person name="Kim S."/>
            <person name="Heo J."/>
            <person name="Kwon S.-W."/>
        </authorList>
    </citation>
    <scope>NUCLEOTIDE SEQUENCE [LARGE SCALE GENOMIC DNA]</scope>
    <source>
        <strain evidence="2 3">KACC 18716</strain>
    </source>
</reference>
<organism evidence="2 3">
    <name type="scientific">Sphingomonas naphthae</name>
    <dbReference type="NCBI Taxonomy" id="1813468"/>
    <lineage>
        <taxon>Bacteria</taxon>
        <taxon>Pseudomonadati</taxon>
        <taxon>Pseudomonadota</taxon>
        <taxon>Alphaproteobacteria</taxon>
        <taxon>Sphingomonadales</taxon>
        <taxon>Sphingomonadaceae</taxon>
        <taxon>Sphingomonas</taxon>
    </lineage>
</organism>
<dbReference type="EMBL" id="CP117411">
    <property type="protein sequence ID" value="WCT72662.1"/>
    <property type="molecule type" value="Genomic_DNA"/>
</dbReference>
<dbReference type="RefSeq" id="WP_273686631.1">
    <property type="nucleotide sequence ID" value="NZ_CP117411.1"/>
</dbReference>
<feature type="transmembrane region" description="Helical" evidence="1">
    <location>
        <begin position="56"/>
        <end position="77"/>
    </location>
</feature>
<keyword evidence="3" id="KW-1185">Reference proteome</keyword>
<evidence type="ECO:0000256" key="1">
    <source>
        <dbReference type="SAM" id="Phobius"/>
    </source>
</evidence>
<name>A0ABY7THF1_9SPHN</name>
<sequence length="161" mass="17198">MLLTTGKMAANTIQFTGEQARSFANVSPEAWRHWRKVVPRLAAKRGKKARFSAGEVVGLAVVASIIGTFGVGVGGLVRRWDDLFELCAAQRIAALRTSCLVVSADAVRLVEATRLEVDAAAIVVPCQPIIERLWSAAFSGEVGQDQVPLPFAPQAVGSAKR</sequence>
<keyword evidence="1" id="KW-0472">Membrane</keyword>
<keyword evidence="1" id="KW-1133">Transmembrane helix</keyword>
<accession>A0ABY7THF1</accession>
<keyword evidence="1" id="KW-0812">Transmembrane</keyword>
<proteinExistence type="predicted"/>
<evidence type="ECO:0000313" key="2">
    <source>
        <dbReference type="EMBL" id="WCT72662.1"/>
    </source>
</evidence>
<evidence type="ECO:0008006" key="4">
    <source>
        <dbReference type="Google" id="ProtNLM"/>
    </source>
</evidence>
<evidence type="ECO:0000313" key="3">
    <source>
        <dbReference type="Proteomes" id="UP001220395"/>
    </source>
</evidence>